<feature type="compositionally biased region" description="Low complexity" evidence="1">
    <location>
        <begin position="513"/>
        <end position="525"/>
    </location>
</feature>
<feature type="compositionally biased region" description="Basic and acidic residues" evidence="1">
    <location>
        <begin position="465"/>
        <end position="479"/>
    </location>
</feature>
<dbReference type="Proteomes" id="UP000076874">
    <property type="component" value="Unassembled WGS sequence"/>
</dbReference>
<gene>
    <name evidence="3" type="ORF">SPI_02364</name>
</gene>
<feature type="compositionally biased region" description="Polar residues" evidence="1">
    <location>
        <begin position="66"/>
        <end position="76"/>
    </location>
</feature>
<feature type="region of interest" description="Disordered" evidence="1">
    <location>
        <begin position="1"/>
        <end position="88"/>
    </location>
</feature>
<dbReference type="InterPro" id="IPR017438">
    <property type="entry name" value="ATP-NAD_kinase_N"/>
</dbReference>
<feature type="domain" description="DAGKc" evidence="2">
    <location>
        <begin position="241"/>
        <end position="380"/>
    </location>
</feature>
<keyword evidence="4" id="KW-1185">Reference proteome</keyword>
<dbReference type="PROSITE" id="PS50146">
    <property type="entry name" value="DAGK"/>
    <property type="match status" value="1"/>
</dbReference>
<dbReference type="GO" id="GO:0016773">
    <property type="term" value="F:phosphotransferase activity, alcohol group as acceptor"/>
    <property type="evidence" value="ECO:0007669"/>
    <property type="project" value="UniProtKB-ARBA"/>
</dbReference>
<feature type="region of interest" description="Disordered" evidence="1">
    <location>
        <begin position="444"/>
        <end position="535"/>
    </location>
</feature>
<dbReference type="GO" id="GO:0005737">
    <property type="term" value="C:cytoplasm"/>
    <property type="evidence" value="ECO:0007669"/>
    <property type="project" value="TreeGrafter"/>
</dbReference>
<dbReference type="Pfam" id="PF00781">
    <property type="entry name" value="DAGK_cat"/>
    <property type="match status" value="1"/>
</dbReference>
<keyword evidence="3" id="KW-0418">Kinase</keyword>
<dbReference type="GO" id="GO:0016020">
    <property type="term" value="C:membrane"/>
    <property type="evidence" value="ECO:0007669"/>
    <property type="project" value="TreeGrafter"/>
</dbReference>
<feature type="compositionally biased region" description="Low complexity" evidence="1">
    <location>
        <begin position="491"/>
        <end position="506"/>
    </location>
</feature>
<proteinExistence type="predicted"/>
<comment type="caution">
    <text evidence="3">The sequence shown here is derived from an EMBL/GenBank/DDBJ whole genome shotgun (WGS) entry which is preliminary data.</text>
</comment>
<dbReference type="Gene3D" id="2.60.200.40">
    <property type="match status" value="1"/>
</dbReference>
<dbReference type="PANTHER" id="PTHR12358">
    <property type="entry name" value="SPHINGOSINE KINASE"/>
    <property type="match status" value="1"/>
</dbReference>
<dbReference type="SUPFAM" id="SSF111331">
    <property type="entry name" value="NAD kinase/diacylglycerol kinase-like"/>
    <property type="match status" value="1"/>
</dbReference>
<organism evidence="3 4">
    <name type="scientific">Niveomyces insectorum RCEF 264</name>
    <dbReference type="NCBI Taxonomy" id="1081102"/>
    <lineage>
        <taxon>Eukaryota</taxon>
        <taxon>Fungi</taxon>
        <taxon>Dikarya</taxon>
        <taxon>Ascomycota</taxon>
        <taxon>Pezizomycotina</taxon>
        <taxon>Sordariomycetes</taxon>
        <taxon>Hypocreomycetidae</taxon>
        <taxon>Hypocreales</taxon>
        <taxon>Cordycipitaceae</taxon>
        <taxon>Niveomyces</taxon>
    </lineage>
</organism>
<dbReference type="GO" id="GO:0046512">
    <property type="term" value="P:sphingosine biosynthetic process"/>
    <property type="evidence" value="ECO:0007669"/>
    <property type="project" value="TreeGrafter"/>
</dbReference>
<protein>
    <submittedName>
        <fullName evidence="3">Sphingosine kinase</fullName>
    </submittedName>
</protein>
<dbReference type="InterPro" id="IPR050187">
    <property type="entry name" value="Lipid_Phosphate_FormReg"/>
</dbReference>
<feature type="compositionally biased region" description="Polar residues" evidence="1">
    <location>
        <begin position="48"/>
        <end position="58"/>
    </location>
</feature>
<dbReference type="InterPro" id="IPR001206">
    <property type="entry name" value="Diacylglycerol_kinase_cat_dom"/>
</dbReference>
<accession>A0A167XYF8</accession>
<dbReference type="InterPro" id="IPR016064">
    <property type="entry name" value="NAD/diacylglycerol_kinase_sf"/>
</dbReference>
<dbReference type="Pfam" id="PF24321">
    <property type="entry name" value="DUF7493"/>
    <property type="match status" value="1"/>
</dbReference>
<name>A0A167XYF8_9HYPO</name>
<keyword evidence="3" id="KW-0808">Transferase</keyword>
<dbReference type="AlphaFoldDB" id="A0A167XYF8"/>
<dbReference type="PANTHER" id="PTHR12358:SF31">
    <property type="entry name" value="ACYLGLYCEROL KINASE, MITOCHONDRIAL"/>
    <property type="match status" value="1"/>
</dbReference>
<evidence type="ECO:0000259" key="2">
    <source>
        <dbReference type="PROSITE" id="PS50146"/>
    </source>
</evidence>
<dbReference type="STRING" id="1081102.A0A167XYF8"/>
<evidence type="ECO:0000313" key="3">
    <source>
        <dbReference type="EMBL" id="OAA65577.1"/>
    </source>
</evidence>
<evidence type="ECO:0000256" key="1">
    <source>
        <dbReference type="SAM" id="MobiDB-lite"/>
    </source>
</evidence>
<sequence>MSSSGPPPADLDIARPATAQTAESRPAETQPAEAEPADSRPADALPSAPSSVTTSSIDPSAPLMPPSTSASDSLASPTAKAPQRQSHVVSFDKSVENVFKLQTHDLNIEHDTLVVIDKEKRKKSRRTCDLGLHCMSYFRACFSATLQPRLTSTSTSSSSSSSPQTAGSFRRSIPLYNVLWADVSADNRSLVIDFAETASKSRLRVARLAVSLEPAGPDRPTPTEAAAWAELLRSHAYGSVPQKRRAYVLVNPHAGPGGAMKKWESQVRPFFEAARMQLTVVTTTYAGQAVDLCADLDITRYDMVVACSGDGLPHEVFNGLGKRPDARRALAHVAVAHIPCGSGNAMACNLYGTHRASLAALAIVKGVVAPLDLVSITHGDRRTLSFLSQAVGIVAEVDLGTENLRWMGGARFTWGFLQRLLARRVYPCDLAVKAEIVHKDGVKAHYSRQQQQHQQHRDHHQQQQQDRRDEAQRLYERAKLGSSAASDEDSGAPADASTAESATESTAARDDAAQGNGSAGASASDEGLPPLQFGTVNDELPEGWELVPQDKLGNFYCGNVRSRLNGEKQMAYMAADANFFSAALMNDGLLDLITIDGDISPAKSLAMMLSVEDGHFFDNPLVRYQKIVGFRLIPKQQNDGYISIDGERIPFAPFQAEVHQGLGRVIAKRANGYEAPGPANWDKVSVTERLMA</sequence>
<dbReference type="EMBL" id="AZHD01000003">
    <property type="protein sequence ID" value="OAA65577.1"/>
    <property type="molecule type" value="Genomic_DNA"/>
</dbReference>
<reference evidence="3 4" key="1">
    <citation type="journal article" date="2016" name="Genome Biol. Evol.">
        <title>Divergent and convergent evolution of fungal pathogenicity.</title>
        <authorList>
            <person name="Shang Y."/>
            <person name="Xiao G."/>
            <person name="Zheng P."/>
            <person name="Cen K."/>
            <person name="Zhan S."/>
            <person name="Wang C."/>
        </authorList>
    </citation>
    <scope>NUCLEOTIDE SEQUENCE [LARGE SCALE GENOMIC DNA]</scope>
    <source>
        <strain evidence="3 4">RCEF 264</strain>
    </source>
</reference>
<dbReference type="InterPro" id="IPR055916">
    <property type="entry name" value="DUF7493"/>
</dbReference>
<dbReference type="GO" id="GO:0001727">
    <property type="term" value="F:lipid kinase activity"/>
    <property type="evidence" value="ECO:0007669"/>
    <property type="project" value="UniProtKB-ARBA"/>
</dbReference>
<dbReference type="SMART" id="SM00046">
    <property type="entry name" value="DAGKc"/>
    <property type="match status" value="1"/>
</dbReference>
<evidence type="ECO:0000313" key="4">
    <source>
        <dbReference type="Proteomes" id="UP000076874"/>
    </source>
</evidence>
<dbReference type="Gene3D" id="3.40.50.10330">
    <property type="entry name" value="Probable inorganic polyphosphate/atp-NAD kinase, domain 1"/>
    <property type="match status" value="1"/>
</dbReference>
<dbReference type="OrthoDB" id="3853857at2759"/>